<dbReference type="Proteomes" id="UP001446871">
    <property type="component" value="Unassembled WGS sequence"/>
</dbReference>
<name>A0ABR1VKX1_9PEZI</name>
<gene>
    <name evidence="1" type="ORF">PG996_005230</name>
</gene>
<accession>A0ABR1VKX1</accession>
<evidence type="ECO:0000313" key="2">
    <source>
        <dbReference type="Proteomes" id="UP001446871"/>
    </source>
</evidence>
<keyword evidence="2" id="KW-1185">Reference proteome</keyword>
<evidence type="ECO:0000313" key="1">
    <source>
        <dbReference type="EMBL" id="KAK8071882.1"/>
    </source>
</evidence>
<organism evidence="1 2">
    <name type="scientific">Apiospora saccharicola</name>
    <dbReference type="NCBI Taxonomy" id="335842"/>
    <lineage>
        <taxon>Eukaryota</taxon>
        <taxon>Fungi</taxon>
        <taxon>Dikarya</taxon>
        <taxon>Ascomycota</taxon>
        <taxon>Pezizomycotina</taxon>
        <taxon>Sordariomycetes</taxon>
        <taxon>Xylariomycetidae</taxon>
        <taxon>Amphisphaeriales</taxon>
        <taxon>Apiosporaceae</taxon>
        <taxon>Apiospora</taxon>
    </lineage>
</organism>
<reference evidence="1 2" key="1">
    <citation type="submission" date="2023-01" db="EMBL/GenBank/DDBJ databases">
        <title>Analysis of 21 Apiospora genomes using comparative genomics revels a genus with tremendous synthesis potential of carbohydrate active enzymes and secondary metabolites.</title>
        <authorList>
            <person name="Sorensen T."/>
        </authorList>
    </citation>
    <scope>NUCLEOTIDE SEQUENCE [LARGE SCALE GENOMIC DNA]</scope>
    <source>
        <strain evidence="1 2">CBS 83171</strain>
    </source>
</reference>
<comment type="caution">
    <text evidence="1">The sequence shown here is derived from an EMBL/GenBank/DDBJ whole genome shotgun (WGS) entry which is preliminary data.</text>
</comment>
<dbReference type="EMBL" id="JAQQWM010000003">
    <property type="protein sequence ID" value="KAK8071882.1"/>
    <property type="molecule type" value="Genomic_DNA"/>
</dbReference>
<proteinExistence type="predicted"/>
<sequence>MKESTAKNHLVVTWYACDECQTEFVLNPATAAYTPWGYDDLEWQTADLVELEGSSYQLTDADRSEAYQRYLSLESRRDEDTRG</sequence>
<protein>
    <submittedName>
        <fullName evidence="1">Uncharacterized protein</fullName>
    </submittedName>
</protein>